<dbReference type="InterPro" id="IPR024402">
    <property type="entry name" value="DUF2726"/>
</dbReference>
<dbReference type="Proteomes" id="UP000076577">
    <property type="component" value="Unassembled WGS sequence"/>
</dbReference>
<sequence length="181" mass="20497">MLTFDFFAGIFAGSFVMYLWTKAAAIAKRQRMKAFDISDPMNQLRFIETSSLNATKPINKEAFAVYRSIEDYISSNQRTYRLLAEVGMGAFIKTDFNAVPKAQDKRAFSSYNSKRVDFLVIDAYGKPILVIEYHGSGHYQNNALARDEVKTAALRKAGINLMTVNYGTPDNIIKQDLAQYF</sequence>
<feature type="domain" description="DUF2726" evidence="2">
    <location>
        <begin position="64"/>
        <end position="166"/>
    </location>
</feature>
<evidence type="ECO:0000256" key="1">
    <source>
        <dbReference type="SAM" id="Phobius"/>
    </source>
</evidence>
<keyword evidence="1" id="KW-0812">Transmembrane</keyword>
<keyword evidence="1" id="KW-1133">Transmembrane helix</keyword>
<keyword evidence="4" id="KW-1185">Reference proteome</keyword>
<dbReference type="AlphaFoldDB" id="A0A165U343"/>
<proteinExistence type="predicted"/>
<organism evidence="3 4">
    <name type="scientific">Pseudovibrio axinellae</name>
    <dbReference type="NCBI Taxonomy" id="989403"/>
    <lineage>
        <taxon>Bacteria</taxon>
        <taxon>Pseudomonadati</taxon>
        <taxon>Pseudomonadota</taxon>
        <taxon>Alphaproteobacteria</taxon>
        <taxon>Hyphomicrobiales</taxon>
        <taxon>Stappiaceae</taxon>
        <taxon>Pseudovibrio</taxon>
    </lineage>
</organism>
<feature type="transmembrane region" description="Helical" evidence="1">
    <location>
        <begin position="6"/>
        <end position="25"/>
    </location>
</feature>
<reference evidence="3 4" key="1">
    <citation type="journal article" date="2016" name="Front. Microbiol.">
        <title>Comparative Genomic Analysis Reveals a Diverse Repertoire of Genes Involved in Prokaryote-Eukaryote Interactions within the Pseudovibrio Genus.</title>
        <authorList>
            <person name="Romano S."/>
            <person name="Fernandez-Guerra A."/>
            <person name="Reen F.J."/>
            <person name="Glockner F.O."/>
            <person name="Crowley S.P."/>
            <person name="O'Sullivan O."/>
            <person name="Cotter P.D."/>
            <person name="Adams C."/>
            <person name="Dobson A.D."/>
            <person name="O'Gara F."/>
        </authorList>
    </citation>
    <scope>NUCLEOTIDE SEQUENCE [LARGE SCALE GENOMIC DNA]</scope>
    <source>
        <strain evidence="3 4">Ad2</strain>
    </source>
</reference>
<dbReference type="PATRIC" id="fig|989403.3.peg.4377"/>
<dbReference type="Pfam" id="PF10881">
    <property type="entry name" value="DUF2726"/>
    <property type="match status" value="1"/>
</dbReference>
<gene>
    <name evidence="3" type="ORF">PsAD2_04008</name>
</gene>
<accession>A0A165U343</accession>
<dbReference type="OrthoDB" id="5679025at2"/>
<protein>
    <recommendedName>
        <fullName evidence="2">DUF2726 domain-containing protein</fullName>
    </recommendedName>
</protein>
<evidence type="ECO:0000313" key="3">
    <source>
        <dbReference type="EMBL" id="KZL10349.1"/>
    </source>
</evidence>
<dbReference type="Gene3D" id="3.40.960.10">
    <property type="entry name" value="VSR Endonuclease"/>
    <property type="match status" value="1"/>
</dbReference>
<keyword evidence="1" id="KW-0472">Membrane</keyword>
<evidence type="ECO:0000313" key="4">
    <source>
        <dbReference type="Proteomes" id="UP000076577"/>
    </source>
</evidence>
<name>A0A165U343_9HYPH</name>
<dbReference type="EMBL" id="LMCB01000116">
    <property type="protein sequence ID" value="KZL10349.1"/>
    <property type="molecule type" value="Genomic_DNA"/>
</dbReference>
<evidence type="ECO:0000259" key="2">
    <source>
        <dbReference type="Pfam" id="PF10881"/>
    </source>
</evidence>
<comment type="caution">
    <text evidence="3">The sequence shown here is derived from an EMBL/GenBank/DDBJ whole genome shotgun (WGS) entry which is preliminary data.</text>
</comment>
<dbReference type="RefSeq" id="WP_074882347.1">
    <property type="nucleotide sequence ID" value="NZ_FOFM01000027.1"/>
</dbReference>